<gene>
    <name evidence="1" type="ORF">SDC9_160961</name>
</gene>
<dbReference type="Pfam" id="PF05727">
    <property type="entry name" value="UPF0228"/>
    <property type="match status" value="1"/>
</dbReference>
<dbReference type="InterPro" id="IPR008887">
    <property type="entry name" value="UPF0228"/>
</dbReference>
<protein>
    <submittedName>
        <fullName evidence="1">Uncharacterized protein</fullName>
    </submittedName>
</protein>
<reference evidence="1" key="1">
    <citation type="submission" date="2019-08" db="EMBL/GenBank/DDBJ databases">
        <authorList>
            <person name="Kucharzyk K."/>
            <person name="Murdoch R.W."/>
            <person name="Higgins S."/>
            <person name="Loffler F."/>
        </authorList>
    </citation>
    <scope>NUCLEOTIDE SEQUENCE</scope>
</reference>
<dbReference type="AlphaFoldDB" id="A0A645FGW5"/>
<organism evidence="1">
    <name type="scientific">bioreactor metagenome</name>
    <dbReference type="NCBI Taxonomy" id="1076179"/>
    <lineage>
        <taxon>unclassified sequences</taxon>
        <taxon>metagenomes</taxon>
        <taxon>ecological metagenomes</taxon>
    </lineage>
</organism>
<accession>A0A645FGW5</accession>
<comment type="caution">
    <text evidence="1">The sequence shown here is derived from an EMBL/GenBank/DDBJ whole genome shotgun (WGS) entry which is preliminary data.</text>
</comment>
<sequence>MMAPLTYWIPKEDAIRIKSELEQNENIVAVQFDYLFPPDDNIT</sequence>
<evidence type="ECO:0000313" key="1">
    <source>
        <dbReference type="EMBL" id="MPN13638.1"/>
    </source>
</evidence>
<proteinExistence type="predicted"/>
<name>A0A645FGW5_9ZZZZ</name>
<dbReference type="EMBL" id="VSSQ01060156">
    <property type="protein sequence ID" value="MPN13638.1"/>
    <property type="molecule type" value="Genomic_DNA"/>
</dbReference>